<feature type="coiled-coil region" evidence="4">
    <location>
        <begin position="361"/>
        <end position="395"/>
    </location>
</feature>
<dbReference type="PANTHER" id="PTHR30408">
    <property type="entry name" value="TYPE-1 RESTRICTION ENZYME ECOKI SPECIFICITY PROTEIN"/>
    <property type="match status" value="1"/>
</dbReference>
<evidence type="ECO:0000256" key="3">
    <source>
        <dbReference type="ARBA" id="ARBA00023125"/>
    </source>
</evidence>
<dbReference type="AlphaFoldDB" id="A0A177NHL7"/>
<dbReference type="PANTHER" id="PTHR30408:SF12">
    <property type="entry name" value="TYPE I RESTRICTION ENZYME MJAVIII SPECIFICITY SUBUNIT"/>
    <property type="match status" value="1"/>
</dbReference>
<evidence type="ECO:0000256" key="2">
    <source>
        <dbReference type="ARBA" id="ARBA00022747"/>
    </source>
</evidence>
<dbReference type="InterPro" id="IPR044946">
    <property type="entry name" value="Restrct_endonuc_typeI_TRD_sf"/>
</dbReference>
<dbReference type="Pfam" id="PF01420">
    <property type="entry name" value="Methylase_S"/>
    <property type="match status" value="2"/>
</dbReference>
<comment type="caution">
    <text evidence="6">The sequence shown here is derived from an EMBL/GenBank/DDBJ whole genome shotgun (WGS) entry which is preliminary data.</text>
</comment>
<dbReference type="InterPro" id="IPR052021">
    <property type="entry name" value="Type-I_RS_S_subunit"/>
</dbReference>
<sequence>MVPKNWQKTVLKEILNGSIKNGFSPIPAEQHTGYWVLGLGALSDDGLNQNEIKPVEPTSKTLDSLLNSGDFLVSRSNTPDKVGRSIRFKGEIANCSYPDLMMRFRINEQIADADFIEAFLKSPLVRDYYKSCAAGSSSTMVKINKAIVENTPLVLPSITEQEKIAKILGTWDQAISTTEKLFTNTLQQKNALMQQLLSGINRISGFNDPWVKYKFSDLLYEIKKDVVNNPKDYELLSVKLHCKGVVRTGKYPTVTEGSRPYFIRNEGELIIGRQNLHNGGIGIVPKDVGGCIASNAISSFDVHENVSKSFMLYMMSRPLFFRRIDNLIGGTGQKEISVNELFKLKIKIPSFEEQQRIARILTTSYREIETLQQKLARLKQEKKALMQQLLTGKRRVKVDES</sequence>
<proteinExistence type="inferred from homology"/>
<dbReference type="Proteomes" id="UP000077857">
    <property type="component" value="Unassembled WGS sequence"/>
</dbReference>
<evidence type="ECO:0000256" key="1">
    <source>
        <dbReference type="ARBA" id="ARBA00010923"/>
    </source>
</evidence>
<feature type="domain" description="Type I restriction modification DNA specificity" evidence="5">
    <location>
        <begin position="4"/>
        <end position="180"/>
    </location>
</feature>
<dbReference type="OrthoDB" id="9798929at2"/>
<reference evidence="6 7" key="1">
    <citation type="submission" date="2016-03" db="EMBL/GenBank/DDBJ databases">
        <authorList>
            <person name="Ploux O."/>
        </authorList>
    </citation>
    <scope>NUCLEOTIDE SEQUENCE [LARGE SCALE GENOMIC DNA]</scope>
    <source>
        <strain evidence="6 7">R-45378</strain>
    </source>
</reference>
<dbReference type="Gene3D" id="3.90.220.20">
    <property type="entry name" value="DNA methylase specificity domains"/>
    <property type="match status" value="2"/>
</dbReference>
<feature type="domain" description="Type I restriction modification DNA specificity" evidence="5">
    <location>
        <begin position="254"/>
        <end position="380"/>
    </location>
</feature>
<organism evidence="6 7">
    <name type="scientific">Methylomonas koyamae</name>
    <dbReference type="NCBI Taxonomy" id="702114"/>
    <lineage>
        <taxon>Bacteria</taxon>
        <taxon>Pseudomonadati</taxon>
        <taxon>Pseudomonadota</taxon>
        <taxon>Gammaproteobacteria</taxon>
        <taxon>Methylococcales</taxon>
        <taxon>Methylococcaceae</taxon>
        <taxon>Methylomonas</taxon>
    </lineage>
</organism>
<dbReference type="InterPro" id="IPR000055">
    <property type="entry name" value="Restrct_endonuc_typeI_TRD"/>
</dbReference>
<dbReference type="EMBL" id="LUUJ01000070">
    <property type="protein sequence ID" value="OAI17074.1"/>
    <property type="molecule type" value="Genomic_DNA"/>
</dbReference>
<keyword evidence="4" id="KW-0175">Coiled coil</keyword>
<keyword evidence="3" id="KW-0238">DNA-binding</keyword>
<dbReference type="GO" id="GO:0003677">
    <property type="term" value="F:DNA binding"/>
    <property type="evidence" value="ECO:0007669"/>
    <property type="project" value="UniProtKB-KW"/>
</dbReference>
<dbReference type="GO" id="GO:0009307">
    <property type="term" value="P:DNA restriction-modification system"/>
    <property type="evidence" value="ECO:0007669"/>
    <property type="project" value="UniProtKB-KW"/>
</dbReference>
<evidence type="ECO:0000259" key="5">
    <source>
        <dbReference type="Pfam" id="PF01420"/>
    </source>
</evidence>
<evidence type="ECO:0000313" key="6">
    <source>
        <dbReference type="EMBL" id="OAI17074.1"/>
    </source>
</evidence>
<keyword evidence="2" id="KW-0680">Restriction system</keyword>
<dbReference type="RefSeq" id="WP_064040316.1">
    <property type="nucleotide sequence ID" value="NZ_LUUJ01000070.1"/>
</dbReference>
<dbReference type="CDD" id="cd17261">
    <property type="entry name" value="RMtype1_S_EcoKI-TRD2-CR2_like"/>
    <property type="match status" value="1"/>
</dbReference>
<dbReference type="REBASE" id="164869">
    <property type="entry name" value="S.Mko45378ORF11215P"/>
</dbReference>
<gene>
    <name evidence="6" type="ORF">A1507_11235</name>
</gene>
<evidence type="ECO:0000256" key="4">
    <source>
        <dbReference type="SAM" id="Coils"/>
    </source>
</evidence>
<name>A0A177NHL7_9GAMM</name>
<evidence type="ECO:0000313" key="7">
    <source>
        <dbReference type="Proteomes" id="UP000077857"/>
    </source>
</evidence>
<protein>
    <recommendedName>
        <fullName evidence="5">Type I restriction modification DNA specificity domain-containing protein</fullName>
    </recommendedName>
</protein>
<accession>A0A177NHL7</accession>
<comment type="similarity">
    <text evidence="1">Belongs to the type-I restriction system S methylase family.</text>
</comment>
<dbReference type="SUPFAM" id="SSF116734">
    <property type="entry name" value="DNA methylase specificity domain"/>
    <property type="match status" value="2"/>
</dbReference>